<name>A3P1P3_BURP0</name>
<evidence type="ECO:0000313" key="1">
    <source>
        <dbReference type="EMBL" id="ABN92694.1"/>
    </source>
</evidence>
<accession>A3P1P3</accession>
<reference evidence="2" key="1">
    <citation type="submission" date="2007-02" db="EMBL/GenBank/DDBJ databases">
        <authorList>
            <person name="DeShazer D."/>
            <person name="Woods D.E."/>
            <person name="Nierman W.C."/>
        </authorList>
    </citation>
    <scope>NUCLEOTIDE SEQUENCE [LARGE SCALE GENOMIC DNA]</scope>
    <source>
        <strain evidence="2">1106a</strain>
    </source>
</reference>
<dbReference type="HOGENOM" id="CLU_3286233_0_0_4"/>
<organism evidence="1 2">
    <name type="scientific">Burkholderia pseudomallei (strain 1106a)</name>
    <dbReference type="NCBI Taxonomy" id="357348"/>
    <lineage>
        <taxon>Bacteria</taxon>
        <taxon>Pseudomonadati</taxon>
        <taxon>Pseudomonadota</taxon>
        <taxon>Betaproteobacteria</taxon>
        <taxon>Burkholderiales</taxon>
        <taxon>Burkholderiaceae</taxon>
        <taxon>Burkholderia</taxon>
        <taxon>pseudomallei group</taxon>
    </lineage>
</organism>
<dbReference type="KEGG" id="bpl:BURPS1106A_A0210"/>
<evidence type="ECO:0000313" key="2">
    <source>
        <dbReference type="Proteomes" id="UP000006738"/>
    </source>
</evidence>
<protein>
    <submittedName>
        <fullName evidence="1">Uncharacterized protein</fullName>
    </submittedName>
</protein>
<proteinExistence type="predicted"/>
<dbReference type="Proteomes" id="UP000006738">
    <property type="component" value="Chromosome II"/>
</dbReference>
<dbReference type="EMBL" id="CP000573">
    <property type="protein sequence ID" value="ABN92694.1"/>
    <property type="molecule type" value="Genomic_DNA"/>
</dbReference>
<sequence>MPKKAARGAPDATKNAAACRHRAMQAAFRARRAMSGNAGA</sequence>
<gene>
    <name evidence="1" type="ordered locus">BURPS1106A_A0210</name>
</gene>
<dbReference type="AlphaFoldDB" id="A3P1P3"/>